<keyword evidence="8 15" id="KW-0426">Late protein</keyword>
<dbReference type="GO" id="GO:0075521">
    <property type="term" value="P:microtubule-dependent intracellular transport of viral material towards nucleus"/>
    <property type="evidence" value="ECO:0007669"/>
    <property type="project" value="UniProtKB-UniRule"/>
</dbReference>
<evidence type="ECO:0000256" key="7">
    <source>
        <dbReference type="ARBA" id="ARBA00022844"/>
    </source>
</evidence>
<reference evidence="16 23" key="1">
    <citation type="journal article" date="2008" name="Virus Res.">
        <title>Characterisation of the first complete genome sequence of the roe deer (Capreolus capreolus) papillomavirus.</title>
        <authorList>
            <person name="Erdelyi K."/>
            <person name="Balint A."/>
            <person name="Dencso L."/>
            <person name="Dan A."/>
            <person name="Ursu K."/>
        </authorList>
    </citation>
    <scope>NUCLEOTIDE SEQUENCE [LARGE SCALE GENOMIC DNA]</scope>
    <source>
        <strain evidence="16">CcPV-1</strain>
    </source>
</reference>
<keyword evidence="9 15" id="KW-1177">Microtubular inwards viral transport</keyword>
<dbReference type="GO" id="GO:0043657">
    <property type="term" value="C:host cell"/>
    <property type="evidence" value="ECO:0007669"/>
    <property type="project" value="GOC"/>
</dbReference>
<evidence type="ECO:0000256" key="3">
    <source>
        <dbReference type="ARBA" id="ARBA00022561"/>
    </source>
</evidence>
<evidence type="ECO:0000313" key="16">
    <source>
        <dbReference type="EMBL" id="ABV27566.1"/>
    </source>
</evidence>
<keyword evidence="12 15" id="KW-0238">DNA-binding</keyword>
<dbReference type="EMBL" id="EF680235">
    <property type="protein sequence ID" value="ABV27566.1"/>
    <property type="molecule type" value="Genomic_DNA"/>
</dbReference>
<keyword evidence="14 15" id="KW-1160">Virus entry into host cell</keyword>
<dbReference type="EMBL" id="MT774142">
    <property type="protein sequence ID" value="QNR09299.1"/>
    <property type="molecule type" value="Genomic_DNA"/>
</dbReference>
<keyword evidence="6" id="KW-1040">Host Golgi apparatus</keyword>
<evidence type="ECO:0000256" key="13">
    <source>
        <dbReference type="ARBA" id="ARBA00023157"/>
    </source>
</evidence>
<evidence type="ECO:0000313" key="20">
    <source>
        <dbReference type="EMBL" id="QNR09291.1"/>
    </source>
</evidence>
<evidence type="ECO:0000256" key="10">
    <source>
        <dbReference type="ARBA" id="ARBA00023046"/>
    </source>
</evidence>
<dbReference type="Pfam" id="PF00513">
    <property type="entry name" value="Late_protein_L2"/>
    <property type="match status" value="1"/>
</dbReference>
<keyword evidence="13 15" id="KW-1015">Disulfide bond</keyword>
<dbReference type="EMBL" id="MT774141">
    <property type="protein sequence ID" value="QNR09291.1"/>
    <property type="molecule type" value="Genomic_DNA"/>
</dbReference>
<keyword evidence="11 15" id="KW-1176">Cytoplasmic inwards viral transport</keyword>
<dbReference type="EMBL" id="MT774143">
    <property type="protein sequence ID" value="QNR09307.1"/>
    <property type="molecule type" value="Genomic_DNA"/>
</dbReference>
<dbReference type="GO" id="GO:0075732">
    <property type="term" value="P:viral penetration into host nucleus"/>
    <property type="evidence" value="ECO:0007669"/>
    <property type="project" value="UniProtKB-KW"/>
</dbReference>
<evidence type="ECO:0000256" key="12">
    <source>
        <dbReference type="ARBA" id="ARBA00023125"/>
    </source>
</evidence>
<name>B3ST96_9PAPI</name>
<evidence type="ECO:0000313" key="19">
    <source>
        <dbReference type="EMBL" id="QNR09283.1"/>
    </source>
</evidence>
<dbReference type="Proteomes" id="UP000130113">
    <property type="component" value="Segment"/>
</dbReference>
<evidence type="ECO:0000256" key="5">
    <source>
        <dbReference type="ARBA" id="ARBA00022581"/>
    </source>
</evidence>
<comment type="caution">
    <text evidence="15">Lacks conserved residue(s) required for the propagation of feature annotation.</text>
</comment>
<keyword evidence="1 15" id="KW-1163">Viral penetration into host nucleus</keyword>
<evidence type="ECO:0000256" key="1">
    <source>
        <dbReference type="ARBA" id="ARBA00022524"/>
    </source>
</evidence>
<reference evidence="17" key="2">
    <citation type="journal article" date="2020" name="Viruses">
        <title>A Comprehensive Study of Cutaneous Fibropapillomatosis in Free-Ranging Roe Deer (Capreolus capreolus) and Red Deer (Cervus elaphus): from Clinical Manifestations to Whole-Genome Sequencing of Papillomaviruses.</title>
        <authorList>
            <person name="Kmetec J."/>
            <person name="Kuhar U."/>
            <person name="Fajfar A.G."/>
            <person name="Vengust D.Z."/>
            <person name="Vengust G."/>
        </authorList>
    </citation>
    <scope>NUCLEOTIDE SEQUENCE</scope>
    <source>
        <strain evidence="21">103-16</strain>
        <strain evidence="17">31-16</strain>
        <strain evidence="18">32-16</strain>
        <strain evidence="19">37-14</strain>
        <strain evidence="20">63-15</strain>
        <strain evidence="22">84-14</strain>
    </source>
</reference>
<dbReference type="HAMAP" id="MF_04003">
    <property type="entry name" value="PPV_L2"/>
    <property type="match status" value="1"/>
</dbReference>
<evidence type="ECO:0000313" key="18">
    <source>
        <dbReference type="EMBL" id="QNR09275.1"/>
    </source>
</evidence>
<comment type="subcellular location">
    <subcellularLocation>
        <location evidence="15">Virion</location>
    </subcellularLocation>
    <subcellularLocation>
        <location evidence="15">Host nucleus</location>
    </subcellularLocation>
</comment>
<keyword evidence="23" id="KW-1185">Reference proteome</keyword>
<comment type="function">
    <text evidence="15">Minor protein of the capsid that localizes along the inner surface of the virion, within the central cavities beneath the L1 pentamers. Plays a role in capsid stabilization through interaction with the major capsid protein L1. Once the virion enters the host cell, L2 escorts the genomic DNA into the nucleus by promoting escape from the endosomal compartments and traffic through the host Golgi network. Mechanistically, the C-terminus of L2 possesses a cell-penetrating peptide that protudes from the host endosome, interacts with host cytoplasmic retromer cargo and thereby mediates the capsid delivery to the host trans-Golgi network. Plays a role through its interaction with host dynein in the intracellular microtubule-dependent transport of viral capsid toward the nucleus. Mediates the viral genome import into the nucleus through binding to host importins. Once within the nucleus, L2 localizes viral genomes to host PML bodies in order to activate early gene expression for establishment of infection. Later on, promotes late gene expression by interacting with the viral E2 protein and by inhibiting its transcriptional activation functions. During virion assembly, encapsidates the genome by direct interaction with the viral DNA.</text>
</comment>
<dbReference type="GO" id="GO:0046718">
    <property type="term" value="P:symbiont entry into host cell"/>
    <property type="evidence" value="ECO:0007669"/>
    <property type="project" value="UniProtKB-KW"/>
</dbReference>
<evidence type="ECO:0000256" key="4">
    <source>
        <dbReference type="ARBA" id="ARBA00022562"/>
    </source>
</evidence>
<proteinExistence type="inferred from homology"/>
<keyword evidence="2 15" id="KW-0597">Phosphoprotein</keyword>
<sequence>MPPLKRVKRANVYDLYRTCKQAGTCPADVIPKVEGKTVADKILQYGSLGVYLGGLGIGTGMGKAPPGGYVPLRGGGSSASLPSNPFAGGIPLESLETWGSFRPGIIEDAGPLVEGTVPDAPAVIIPESVPVDEGVSGLDVSSDISTDTAITFLSAEGADDIAVLEVRPTEHLQPHVMSRSNFQNPLYQPPVRHASVIADTSGSENILVGGTGVGSQSGESIELSLFNGPRTSTPAEPFQGRKGLFNWFSKRYYTQVPVEDPDEIAAAGSYVFENPVYDSKAYKPEQQLDTLQPAQESEYTSAARILQGPSGRIGVSRVSRPTSIGTRSGVRVGPLYHLRHSFSTIDEPVSLELLPLITEDSEVLTSVTEAHLGTEDFEDIDLESFDSDMTLFESTDHHISQGAGGRRRLLLPVTHTKSLGVGAISSSAQGQGIAYEDTEYVNENGGHGSTPTVVIDGNINLQEVLYRQYFLHPSLMKRKRRRKRLFG</sequence>
<evidence type="ECO:0000256" key="9">
    <source>
        <dbReference type="ARBA" id="ARBA00022952"/>
    </source>
</evidence>
<dbReference type="EMBL" id="MT774139">
    <property type="protein sequence ID" value="QNR09275.1"/>
    <property type="molecule type" value="Genomic_DNA"/>
</dbReference>
<comment type="PTM">
    <text evidence="15">Highly phosphorylated.</text>
</comment>
<keyword evidence="10" id="KW-1039">Host endosome</keyword>
<comment type="subunit">
    <text evidence="15">Interacts with major capsid protein L1. Interacts with E2; this interaction inhibits E2 transcriptional activity but not the DNA replication function E2. Interacts with host HSPA8; this interaction is required for L2 nuclear translocation. Interacts with host importins KPNB2 and KPNB3. Forms a complex with importin alpha2-beta1 heterodimers via interaction with the importin alpha2 adapter. Interacts with host DYNLT1; this interaction is essential for virus intracellular transport during entry. Interacts (via C-terminus) with host retromer subunits VPS35 AND VPS29.</text>
</comment>
<keyword evidence="5 15" id="KW-0945">Host-virus interaction</keyword>
<dbReference type="KEGG" id="vg:10062127"/>
<dbReference type="GO" id="GO:0042025">
    <property type="term" value="C:host cell nucleus"/>
    <property type="evidence" value="ECO:0007669"/>
    <property type="project" value="UniProtKB-SubCell"/>
</dbReference>
<keyword evidence="3 15" id="KW-0167">Capsid protein</keyword>
<evidence type="ECO:0000313" key="21">
    <source>
        <dbReference type="EMBL" id="QNR09299.1"/>
    </source>
</evidence>
<evidence type="ECO:0000256" key="15">
    <source>
        <dbReference type="HAMAP-Rule" id="MF_04003"/>
    </source>
</evidence>
<dbReference type="OrthoDB" id="8047at10239"/>
<evidence type="ECO:0000313" key="22">
    <source>
        <dbReference type="EMBL" id="QNR09307.1"/>
    </source>
</evidence>
<evidence type="ECO:0000313" key="17">
    <source>
        <dbReference type="EMBL" id="QNR09267.1"/>
    </source>
</evidence>
<evidence type="ECO:0000256" key="8">
    <source>
        <dbReference type="ARBA" id="ARBA00022921"/>
    </source>
</evidence>
<organism evidence="16 23">
    <name type="scientific">Capreolus capreolus papillomavirus 1</name>
    <dbReference type="NCBI Taxonomy" id="470214"/>
    <lineage>
        <taxon>Viruses</taxon>
        <taxon>Monodnaviria</taxon>
        <taxon>Shotokuvirae</taxon>
        <taxon>Cossaviricota</taxon>
        <taxon>Papovaviricetes</taxon>
        <taxon>Zurhausenvirales</taxon>
        <taxon>Papillomaviridae</taxon>
        <taxon>Firstpapillomavirinae</taxon>
        <taxon>Deltapapillomavirus</taxon>
        <taxon>Deltapapillomavirus 5</taxon>
    </lineage>
</organism>
<comment type="similarity">
    <text evidence="15">Belongs to the papillomaviridae L2 protein family.</text>
</comment>
<keyword evidence="4 15" id="KW-1048">Host nucleus</keyword>
<dbReference type="GO" id="GO:0005198">
    <property type="term" value="F:structural molecule activity"/>
    <property type="evidence" value="ECO:0007669"/>
    <property type="project" value="UniProtKB-UniRule"/>
</dbReference>
<evidence type="ECO:0000256" key="6">
    <source>
        <dbReference type="ARBA" id="ARBA00022812"/>
    </source>
</evidence>
<dbReference type="GO" id="GO:0019028">
    <property type="term" value="C:viral capsid"/>
    <property type="evidence" value="ECO:0007669"/>
    <property type="project" value="UniProtKB-UniRule"/>
</dbReference>
<protein>
    <recommendedName>
        <fullName evidence="15">Minor capsid protein L2</fullName>
    </recommendedName>
</protein>
<keyword evidence="7 15" id="KW-0946">Virion</keyword>
<dbReference type="EMBL" id="MT774140">
    <property type="protein sequence ID" value="QNR09283.1"/>
    <property type="molecule type" value="Genomic_DNA"/>
</dbReference>
<gene>
    <name evidence="15" type="primary">L2</name>
</gene>
<dbReference type="RefSeq" id="YP_002004573.1">
    <property type="nucleotide sequence ID" value="NC_011051.1"/>
</dbReference>
<evidence type="ECO:0000256" key="14">
    <source>
        <dbReference type="ARBA" id="ARBA00023296"/>
    </source>
</evidence>
<dbReference type="EMBL" id="MT774138">
    <property type="protein sequence ID" value="QNR09267.1"/>
    <property type="molecule type" value="Genomic_DNA"/>
</dbReference>
<feature type="disulfide bond" evidence="15">
    <location>
        <begin position="19"/>
        <end position="25"/>
    </location>
</feature>
<accession>B3ST96</accession>
<dbReference type="InterPro" id="IPR000784">
    <property type="entry name" value="Late_L2"/>
</dbReference>
<evidence type="ECO:0000313" key="23">
    <source>
        <dbReference type="Proteomes" id="UP000130113"/>
    </source>
</evidence>
<evidence type="ECO:0000256" key="2">
    <source>
        <dbReference type="ARBA" id="ARBA00022553"/>
    </source>
</evidence>
<evidence type="ECO:0000256" key="11">
    <source>
        <dbReference type="ARBA" id="ARBA00023120"/>
    </source>
</evidence>
<dbReference type="GO" id="GO:0003677">
    <property type="term" value="F:DNA binding"/>
    <property type="evidence" value="ECO:0007669"/>
    <property type="project" value="UniProtKB-UniRule"/>
</dbReference>